<organism evidence="12 13">
    <name type="scientific">candidate division WOR-3 bacterium JGI_Cruoil_03_44_89</name>
    <dbReference type="NCBI Taxonomy" id="1973748"/>
    <lineage>
        <taxon>Bacteria</taxon>
        <taxon>Bacteria division WOR-3</taxon>
    </lineage>
</organism>
<feature type="modified residue" description="N6-carboxylysine" evidence="7">
    <location>
        <position position="216"/>
    </location>
</feature>
<proteinExistence type="inferred from homology"/>
<dbReference type="InterPro" id="IPR000713">
    <property type="entry name" value="Mur_ligase_N"/>
</dbReference>
<keyword evidence="2 7" id="KW-0132">Cell division</keyword>
<feature type="domain" description="Mur ligase central" evidence="11">
    <location>
        <begin position="105"/>
        <end position="304"/>
    </location>
</feature>
<dbReference type="GO" id="GO:0051301">
    <property type="term" value="P:cell division"/>
    <property type="evidence" value="ECO:0007669"/>
    <property type="project" value="UniProtKB-KW"/>
</dbReference>
<feature type="domain" description="Mur ligase C-terminal" evidence="10">
    <location>
        <begin position="326"/>
        <end position="446"/>
    </location>
</feature>
<comment type="subcellular location">
    <subcellularLocation>
        <location evidence="7 8">Cytoplasm</location>
    </subcellularLocation>
</comment>
<feature type="short sequence motif" description="Meso-diaminopimelate recognition motif" evidence="7">
    <location>
        <begin position="394"/>
        <end position="397"/>
    </location>
</feature>
<evidence type="ECO:0000256" key="4">
    <source>
        <dbReference type="ARBA" id="ARBA00022984"/>
    </source>
</evidence>
<comment type="caution">
    <text evidence="12">The sequence shown here is derived from an EMBL/GenBank/DDBJ whole genome shotgun (WGS) entry which is preliminary data.</text>
</comment>
<dbReference type="InterPro" id="IPR004101">
    <property type="entry name" value="Mur_ligase_C"/>
</dbReference>
<dbReference type="AlphaFoldDB" id="A0A235BTG3"/>
<dbReference type="EC" id="6.3.2.13" evidence="7"/>
<dbReference type="InterPro" id="IPR013221">
    <property type="entry name" value="Mur_ligase_cen"/>
</dbReference>
<evidence type="ECO:0000313" key="12">
    <source>
        <dbReference type="EMBL" id="OYD15472.1"/>
    </source>
</evidence>
<accession>A0A235BTG3</accession>
<dbReference type="GO" id="GO:0008360">
    <property type="term" value="P:regulation of cell shape"/>
    <property type="evidence" value="ECO:0007669"/>
    <property type="project" value="UniProtKB-KW"/>
</dbReference>
<protein>
    <recommendedName>
        <fullName evidence="7">UDP-N-acetylmuramoyl-L-alanyl-D-glutamate--2,6-diaminopimelate ligase</fullName>
        <ecNumber evidence="7">6.3.2.13</ecNumber>
    </recommendedName>
    <alternativeName>
        <fullName evidence="7">Meso-A2pm-adding enzyme</fullName>
    </alternativeName>
    <alternativeName>
        <fullName evidence="7">Meso-diaminopimelate-adding enzyme</fullName>
    </alternativeName>
    <alternativeName>
        <fullName evidence="7">UDP-MurNAc-L-Ala-D-Glu:meso-diaminopimelate ligase</fullName>
    </alternativeName>
    <alternativeName>
        <fullName evidence="7">UDP-MurNAc-tripeptide synthetase</fullName>
    </alternativeName>
    <alternativeName>
        <fullName evidence="7">UDP-N-acetylmuramyl-tripeptide synthetase</fullName>
    </alternativeName>
</protein>
<evidence type="ECO:0000256" key="5">
    <source>
        <dbReference type="ARBA" id="ARBA00023306"/>
    </source>
</evidence>
<evidence type="ECO:0000256" key="1">
    <source>
        <dbReference type="ARBA" id="ARBA00005898"/>
    </source>
</evidence>
<reference evidence="12 13" key="1">
    <citation type="submission" date="2017-07" db="EMBL/GenBank/DDBJ databases">
        <title>Recovery of genomes from metagenomes via a dereplication, aggregation, and scoring strategy.</title>
        <authorList>
            <person name="Sieber C.M."/>
            <person name="Probst A.J."/>
            <person name="Sharrar A."/>
            <person name="Thomas B.C."/>
            <person name="Hess M."/>
            <person name="Tringe S.G."/>
            <person name="Banfield J.F."/>
        </authorList>
    </citation>
    <scope>NUCLEOTIDE SEQUENCE [LARGE SCALE GENOMIC DNA]</scope>
    <source>
        <strain evidence="12">JGI_Cruoil_03_44_89</strain>
    </source>
</reference>
<dbReference type="NCBIfam" id="NF001126">
    <property type="entry name" value="PRK00139.1-4"/>
    <property type="match status" value="1"/>
</dbReference>
<dbReference type="PANTHER" id="PTHR23135">
    <property type="entry name" value="MUR LIGASE FAMILY MEMBER"/>
    <property type="match status" value="1"/>
</dbReference>
<dbReference type="Gene3D" id="3.40.1390.10">
    <property type="entry name" value="MurE/MurF, N-terminal domain"/>
    <property type="match status" value="1"/>
</dbReference>
<dbReference type="Pfam" id="PF02875">
    <property type="entry name" value="Mur_ligase_C"/>
    <property type="match status" value="1"/>
</dbReference>
<name>A0A235BTG3_UNCW3</name>
<evidence type="ECO:0000256" key="8">
    <source>
        <dbReference type="RuleBase" id="RU004135"/>
    </source>
</evidence>
<comment type="caution">
    <text evidence="7">Lacks conserved residue(s) required for the propagation of feature annotation.</text>
</comment>
<dbReference type="InterPro" id="IPR005761">
    <property type="entry name" value="UDP-N-AcMur-Glu-dNH2Pim_ligase"/>
</dbReference>
<dbReference type="GO" id="GO:0009252">
    <property type="term" value="P:peptidoglycan biosynthetic process"/>
    <property type="evidence" value="ECO:0007669"/>
    <property type="project" value="UniProtKB-UniRule"/>
</dbReference>
<dbReference type="GO" id="GO:0071555">
    <property type="term" value="P:cell wall organization"/>
    <property type="evidence" value="ECO:0007669"/>
    <property type="project" value="UniProtKB-KW"/>
</dbReference>
<feature type="binding site" evidence="7">
    <location>
        <begin position="394"/>
        <end position="397"/>
    </location>
    <ligand>
        <name>meso-2,6-diaminopimelate</name>
        <dbReference type="ChEBI" id="CHEBI:57791"/>
    </ligand>
</feature>
<evidence type="ECO:0000256" key="6">
    <source>
        <dbReference type="ARBA" id="ARBA00023316"/>
    </source>
</evidence>
<feature type="domain" description="Mur ligase N-terminal catalytic" evidence="9">
    <location>
        <begin position="22"/>
        <end position="80"/>
    </location>
</feature>
<feature type="binding site" evidence="7">
    <location>
        <position position="29"/>
    </location>
    <ligand>
        <name>UDP-N-acetyl-alpha-D-muramoyl-L-alanyl-D-glutamate</name>
        <dbReference type="ChEBI" id="CHEBI:83900"/>
    </ligand>
</feature>
<evidence type="ECO:0000313" key="13">
    <source>
        <dbReference type="Proteomes" id="UP000215215"/>
    </source>
</evidence>
<feature type="binding site" evidence="7">
    <location>
        <position position="176"/>
    </location>
    <ligand>
        <name>UDP-N-acetyl-alpha-D-muramoyl-L-alanyl-D-glutamate</name>
        <dbReference type="ChEBI" id="CHEBI:83900"/>
    </ligand>
</feature>
<evidence type="ECO:0000259" key="11">
    <source>
        <dbReference type="Pfam" id="PF08245"/>
    </source>
</evidence>
<evidence type="ECO:0000256" key="3">
    <source>
        <dbReference type="ARBA" id="ARBA00022960"/>
    </source>
</evidence>
<dbReference type="GO" id="GO:0005737">
    <property type="term" value="C:cytoplasm"/>
    <property type="evidence" value="ECO:0007669"/>
    <property type="project" value="UniProtKB-SubCell"/>
</dbReference>
<dbReference type="GO" id="GO:0008765">
    <property type="term" value="F:UDP-N-acetylmuramoylalanyl-D-glutamate-2,6-diaminopimelate ligase activity"/>
    <property type="evidence" value="ECO:0007669"/>
    <property type="project" value="UniProtKB-UniRule"/>
</dbReference>
<dbReference type="HAMAP" id="MF_00208">
    <property type="entry name" value="MurE"/>
    <property type="match status" value="1"/>
</dbReference>
<dbReference type="GO" id="GO:0005524">
    <property type="term" value="F:ATP binding"/>
    <property type="evidence" value="ECO:0007669"/>
    <property type="project" value="UniProtKB-UniRule"/>
</dbReference>
<keyword evidence="3 7" id="KW-0133">Cell shape</keyword>
<dbReference type="Gene3D" id="3.90.190.20">
    <property type="entry name" value="Mur ligase, C-terminal domain"/>
    <property type="match status" value="1"/>
</dbReference>
<keyword evidence="7" id="KW-0067">ATP-binding</keyword>
<evidence type="ECO:0000256" key="2">
    <source>
        <dbReference type="ARBA" id="ARBA00022618"/>
    </source>
</evidence>
<dbReference type="InterPro" id="IPR036615">
    <property type="entry name" value="Mur_ligase_C_dom_sf"/>
</dbReference>
<keyword evidence="4 7" id="KW-0573">Peptidoglycan synthesis</keyword>
<keyword evidence="7" id="KW-0547">Nucleotide-binding</keyword>
<comment type="pathway">
    <text evidence="7 8">Cell wall biogenesis; peptidoglycan biosynthesis.</text>
</comment>
<feature type="binding site" evidence="7">
    <location>
        <position position="444"/>
    </location>
    <ligand>
        <name>meso-2,6-diaminopimelate</name>
        <dbReference type="ChEBI" id="CHEBI:57791"/>
    </ligand>
</feature>
<evidence type="ECO:0000259" key="10">
    <source>
        <dbReference type="Pfam" id="PF02875"/>
    </source>
</evidence>
<keyword evidence="5 7" id="KW-0131">Cell cycle</keyword>
<feature type="binding site" evidence="7">
    <location>
        <position position="370"/>
    </location>
    <ligand>
        <name>meso-2,6-diaminopimelate</name>
        <dbReference type="ChEBI" id="CHEBI:57791"/>
    </ligand>
</feature>
<keyword evidence="6 7" id="KW-0961">Cell wall biogenesis/degradation</keyword>
<evidence type="ECO:0000256" key="7">
    <source>
        <dbReference type="HAMAP-Rule" id="MF_00208"/>
    </source>
</evidence>
<evidence type="ECO:0000259" key="9">
    <source>
        <dbReference type="Pfam" id="PF01225"/>
    </source>
</evidence>
<dbReference type="SUPFAM" id="SSF53244">
    <property type="entry name" value="MurD-like peptide ligases, peptide-binding domain"/>
    <property type="match status" value="1"/>
</dbReference>
<dbReference type="SUPFAM" id="SSF53623">
    <property type="entry name" value="MurD-like peptide ligases, catalytic domain"/>
    <property type="match status" value="1"/>
</dbReference>
<dbReference type="EMBL" id="NOZQ01000118">
    <property type="protein sequence ID" value="OYD15472.1"/>
    <property type="molecule type" value="Genomic_DNA"/>
</dbReference>
<dbReference type="Gene3D" id="3.40.1190.10">
    <property type="entry name" value="Mur-like, catalytic domain"/>
    <property type="match status" value="1"/>
</dbReference>
<comment type="catalytic activity">
    <reaction evidence="7">
        <text>UDP-N-acetyl-alpha-D-muramoyl-L-alanyl-D-glutamate + meso-2,6-diaminopimelate + ATP = UDP-N-acetyl-alpha-D-muramoyl-L-alanyl-gamma-D-glutamyl-meso-2,6-diaminopimelate + ADP + phosphate + H(+)</text>
        <dbReference type="Rhea" id="RHEA:23676"/>
        <dbReference type="ChEBI" id="CHEBI:15378"/>
        <dbReference type="ChEBI" id="CHEBI:30616"/>
        <dbReference type="ChEBI" id="CHEBI:43474"/>
        <dbReference type="ChEBI" id="CHEBI:57791"/>
        <dbReference type="ChEBI" id="CHEBI:83900"/>
        <dbReference type="ChEBI" id="CHEBI:83905"/>
        <dbReference type="ChEBI" id="CHEBI:456216"/>
        <dbReference type="EC" id="6.3.2.13"/>
    </reaction>
</comment>
<comment type="function">
    <text evidence="7">Catalyzes the addition of meso-diaminopimelic acid to the nucleotide precursor UDP-N-acetylmuramoyl-L-alanyl-D-glutamate (UMAG) in the biosynthesis of bacterial cell-wall peptidoglycan.</text>
</comment>
<gene>
    <name evidence="7" type="primary">murE</name>
    <name evidence="12" type="ORF">CH333_05665</name>
</gene>
<dbReference type="Pfam" id="PF08245">
    <property type="entry name" value="Mur_ligase_M"/>
    <property type="match status" value="1"/>
</dbReference>
<dbReference type="InterPro" id="IPR036565">
    <property type="entry name" value="Mur-like_cat_sf"/>
</dbReference>
<feature type="binding site" evidence="7">
    <location>
        <position position="182"/>
    </location>
    <ligand>
        <name>UDP-N-acetyl-alpha-D-muramoyl-L-alanyl-D-glutamate</name>
        <dbReference type="ChEBI" id="CHEBI:83900"/>
    </ligand>
</feature>
<dbReference type="PANTHER" id="PTHR23135:SF4">
    <property type="entry name" value="UDP-N-ACETYLMURAMOYL-L-ALANYL-D-GLUTAMATE--2,6-DIAMINOPIMELATE LIGASE MURE HOMOLOG, CHLOROPLASTIC"/>
    <property type="match status" value="1"/>
</dbReference>
<feature type="binding site" evidence="7">
    <location>
        <position position="448"/>
    </location>
    <ligand>
        <name>meso-2,6-diaminopimelate</name>
        <dbReference type="ChEBI" id="CHEBI:57791"/>
    </ligand>
</feature>
<dbReference type="InterPro" id="IPR035911">
    <property type="entry name" value="MurE/MurF_N"/>
</dbReference>
<feature type="binding site" evidence="7">
    <location>
        <begin position="107"/>
        <end position="113"/>
    </location>
    <ligand>
        <name>ATP</name>
        <dbReference type="ChEBI" id="CHEBI:30616"/>
    </ligand>
</feature>
<sequence>MLLRRLIPDNISLDSGLVNTNIKGLAYDSRDVKPGYIFFARKGERINSHRFIEDAHKRGAALFIVTEDIDIPYPKIVVSNSRKLLAVMSQRFYGEPSEKMKVIGITGTNGKSTAAILLHSIYEACGNACGLIGTIVYRISISVLPADRTTPESLDIARLMHRMTGEGVETLVMEVSSHGIAQSRIEGIDFDIAGLTCIGRDHLDFHRTLEAYVETKLSLFRTLKKSAVAVLPRGDYFNLFKSHTGARVVSYGGENGSDYRGNIISLGVNGVEMEINTPYGKEKLYSRLAGRHNISNILLAYAAAREDGLPSSCIAQGIEGVDAIPGRFERIGNVIVDFAHTPDAMTAVLESAREFTGGRIITVFGCGGDRDRGKRSMMGEVATRLSDYVFITSDNPRSEDPISIIREIEEGIRTKNYEVVPDRREAIVRAIDAANEDDIVLVLGKGHETYQIIGEEKRPFDDREVVREAVGQA</sequence>
<feature type="binding site" evidence="7">
    <location>
        <begin position="149"/>
        <end position="150"/>
    </location>
    <ligand>
        <name>UDP-N-acetyl-alpha-D-muramoyl-L-alanyl-D-glutamate</name>
        <dbReference type="ChEBI" id="CHEBI:83900"/>
    </ligand>
</feature>
<dbReference type="GO" id="GO:0000287">
    <property type="term" value="F:magnesium ion binding"/>
    <property type="evidence" value="ECO:0007669"/>
    <property type="project" value="UniProtKB-UniRule"/>
</dbReference>
<dbReference type="NCBIfam" id="TIGR01085">
    <property type="entry name" value="murE"/>
    <property type="match status" value="1"/>
</dbReference>
<dbReference type="Proteomes" id="UP000215215">
    <property type="component" value="Unassembled WGS sequence"/>
</dbReference>
<comment type="cofactor">
    <cofactor evidence="7">
        <name>Mg(2+)</name>
        <dbReference type="ChEBI" id="CHEBI:18420"/>
    </cofactor>
</comment>
<keyword evidence="7" id="KW-0963">Cytoplasm</keyword>
<dbReference type="Pfam" id="PF01225">
    <property type="entry name" value="Mur_ligase"/>
    <property type="match status" value="1"/>
</dbReference>
<feature type="binding site" evidence="7">
    <location>
        <position position="184"/>
    </location>
    <ligand>
        <name>UDP-N-acetyl-alpha-D-muramoyl-L-alanyl-D-glutamate</name>
        <dbReference type="ChEBI" id="CHEBI:83900"/>
    </ligand>
</feature>
<keyword evidence="7" id="KW-0460">Magnesium</keyword>
<dbReference type="UniPathway" id="UPA00219"/>
<dbReference type="SUPFAM" id="SSF63418">
    <property type="entry name" value="MurE/MurF N-terminal domain"/>
    <property type="match status" value="1"/>
</dbReference>
<comment type="similarity">
    <text evidence="1 7">Belongs to the MurCDEF family. MurE subfamily.</text>
</comment>
<comment type="PTM">
    <text evidence="7">Carboxylation is probably crucial for Mg(2+) binding and, consequently, for the gamma-phosphate positioning of ATP.</text>
</comment>
<keyword evidence="7 12" id="KW-0436">Ligase</keyword>